<evidence type="ECO:0000256" key="1">
    <source>
        <dbReference type="SAM" id="Phobius"/>
    </source>
</evidence>
<evidence type="ECO:0000313" key="3">
    <source>
        <dbReference type="Proteomes" id="UP001165267"/>
    </source>
</evidence>
<feature type="transmembrane region" description="Helical" evidence="1">
    <location>
        <begin position="7"/>
        <end position="29"/>
    </location>
</feature>
<evidence type="ECO:0000313" key="2">
    <source>
        <dbReference type="EMBL" id="MCR2745830.1"/>
    </source>
</evidence>
<accession>A0ABT1XEZ4</accession>
<dbReference type="RefSeq" id="WP_257511061.1">
    <property type="nucleotide sequence ID" value="NZ_JANKHG010000014.1"/>
</dbReference>
<dbReference type="Proteomes" id="UP001165267">
    <property type="component" value="Unassembled WGS sequence"/>
</dbReference>
<reference evidence="2" key="1">
    <citation type="submission" date="2022-07" db="EMBL/GenBank/DDBJ databases">
        <authorList>
            <person name="Xamxidin M."/>
        </authorList>
    </citation>
    <scope>NUCLEOTIDE SEQUENCE</scope>
    <source>
        <strain evidence="2">YS8-69</strain>
    </source>
</reference>
<keyword evidence="1" id="KW-1133">Transmembrane helix</keyword>
<sequence>MSKKTQWGASIVSMLIGVGLLSITIAGAFKLLGISMNAQNNLNTENLVDQVNRIGELVTVHLNRGGSFKNSEVDAKGIQLCSLSANAKQCNGYNPNTTEFCLSIPTRVGKGGRDVINMTGFRLFRGALAQREMPDADMAQFNHATFCRDDAAWRNLNNTEDYVFSAIRFCRFTANTPQQVTQNYEQNCGSVIENEPQSNMFWIALFKAKIGNGLTEGEYEEAKIIHLLNTTRVRNGS</sequence>
<gene>
    <name evidence="2" type="ORF">NSP04_04135</name>
</gene>
<protein>
    <submittedName>
        <fullName evidence="2">Uncharacterized protein</fullName>
    </submittedName>
</protein>
<keyword evidence="3" id="KW-1185">Reference proteome</keyword>
<keyword evidence="1" id="KW-0472">Membrane</keyword>
<comment type="caution">
    <text evidence="2">The sequence shown here is derived from an EMBL/GenBank/DDBJ whole genome shotgun (WGS) entry which is preliminary data.</text>
</comment>
<keyword evidence="1" id="KW-0812">Transmembrane</keyword>
<dbReference type="EMBL" id="JANKHG010000014">
    <property type="protein sequence ID" value="MCR2745830.1"/>
    <property type="molecule type" value="Genomic_DNA"/>
</dbReference>
<organism evidence="2 3">
    <name type="scientific">Limnobacter parvus</name>
    <dbReference type="NCBI Taxonomy" id="2939690"/>
    <lineage>
        <taxon>Bacteria</taxon>
        <taxon>Pseudomonadati</taxon>
        <taxon>Pseudomonadota</taxon>
        <taxon>Betaproteobacteria</taxon>
        <taxon>Burkholderiales</taxon>
        <taxon>Burkholderiaceae</taxon>
        <taxon>Limnobacter</taxon>
    </lineage>
</organism>
<proteinExistence type="predicted"/>
<name>A0ABT1XEZ4_9BURK</name>